<dbReference type="InterPro" id="IPR029063">
    <property type="entry name" value="SAM-dependent_MTases_sf"/>
</dbReference>
<feature type="binding site" evidence="5">
    <location>
        <position position="287"/>
    </location>
    <ligand>
        <name>spermidine</name>
        <dbReference type="ChEBI" id="CHEBI:57834"/>
    </ligand>
</feature>
<feature type="binding site" evidence="5">
    <location>
        <begin position="365"/>
        <end position="366"/>
    </location>
    <ligand>
        <name>S-methyl-5'-thioadenosine</name>
        <dbReference type="ChEBI" id="CHEBI:17509"/>
    </ligand>
</feature>
<feature type="binding site" evidence="5">
    <location>
        <position position="311"/>
    </location>
    <ligand>
        <name>spermidine</name>
        <dbReference type="ChEBI" id="CHEBI:57834"/>
    </ligand>
</feature>
<evidence type="ECO:0000256" key="5">
    <source>
        <dbReference type="HAMAP-Rule" id="MF_00198"/>
    </source>
</evidence>
<comment type="subcellular location">
    <subcellularLocation>
        <location evidence="5">Cell membrane</location>
        <topology evidence="5">Multi-pass membrane protein</topology>
    </subcellularLocation>
</comment>
<comment type="catalytic activity">
    <reaction evidence="5">
        <text>S-adenosyl 3-(methylsulfanyl)propylamine + putrescine = S-methyl-5'-thioadenosine + spermidine + H(+)</text>
        <dbReference type="Rhea" id="RHEA:12721"/>
        <dbReference type="ChEBI" id="CHEBI:15378"/>
        <dbReference type="ChEBI" id="CHEBI:17509"/>
        <dbReference type="ChEBI" id="CHEBI:57443"/>
        <dbReference type="ChEBI" id="CHEBI:57834"/>
        <dbReference type="ChEBI" id="CHEBI:326268"/>
        <dbReference type="EC" id="2.5.1.16"/>
    </reaction>
</comment>
<dbReference type="NCBIfam" id="NF037959">
    <property type="entry name" value="MFS_SpdSyn"/>
    <property type="match status" value="1"/>
</dbReference>
<evidence type="ECO:0000256" key="3">
    <source>
        <dbReference type="ARBA" id="ARBA00023066"/>
    </source>
</evidence>
<feature type="binding site" evidence="5">
    <location>
        <position position="257"/>
    </location>
    <ligand>
        <name>S-methyl-5'-thioadenosine</name>
        <dbReference type="ChEBI" id="CHEBI:17509"/>
    </ligand>
</feature>
<keyword evidence="5" id="KW-1133">Transmembrane helix</keyword>
<reference evidence="9 10" key="1">
    <citation type="submission" date="2021-12" db="EMBL/GenBank/DDBJ databases">
        <title>Discovery of the Pendulisporaceae a myxobacterial family with distinct sporulation behavior and unique specialized metabolism.</title>
        <authorList>
            <person name="Garcia R."/>
            <person name="Popoff A."/>
            <person name="Bader C.D."/>
            <person name="Loehr J."/>
            <person name="Walesch S."/>
            <person name="Walt C."/>
            <person name="Boldt J."/>
            <person name="Bunk B."/>
            <person name="Haeckl F.J.F.P.J."/>
            <person name="Gunesch A.P."/>
            <person name="Birkelbach J."/>
            <person name="Nuebel U."/>
            <person name="Pietschmann T."/>
            <person name="Bach T."/>
            <person name="Mueller R."/>
        </authorList>
    </citation>
    <scope>NUCLEOTIDE SEQUENCE [LARGE SCALE GENOMIC DNA]</scope>
    <source>
        <strain evidence="9 10">MSr12523</strain>
    </source>
</reference>
<dbReference type="SUPFAM" id="SSF53335">
    <property type="entry name" value="S-adenosyl-L-methionine-dependent methyltransferases"/>
    <property type="match status" value="1"/>
</dbReference>
<feature type="transmembrane region" description="Helical" evidence="5">
    <location>
        <begin position="154"/>
        <end position="177"/>
    </location>
</feature>
<feature type="transmembrane region" description="Helical" evidence="5">
    <location>
        <begin position="91"/>
        <end position="115"/>
    </location>
</feature>
<evidence type="ECO:0000259" key="8">
    <source>
        <dbReference type="PROSITE" id="PS51006"/>
    </source>
</evidence>
<feature type="domain" description="PABS" evidence="8">
    <location>
        <begin position="226"/>
        <end position="462"/>
    </location>
</feature>
<dbReference type="PROSITE" id="PS51006">
    <property type="entry name" value="PABS_2"/>
    <property type="match status" value="1"/>
</dbReference>
<dbReference type="RefSeq" id="WP_394848917.1">
    <property type="nucleotide sequence ID" value="NZ_CP089982.1"/>
</dbReference>
<comment type="function">
    <text evidence="5">Catalyzes the irreversible transfer of a propylamine group from the amino donor S-adenosylmethioninamine (decarboxy-AdoMet) to putrescine (1,4-diaminobutane) to yield spermidine.</text>
</comment>
<proteinExistence type="inferred from homology"/>
<name>A0ABZ2KMW6_9BACT</name>
<dbReference type="PANTHER" id="PTHR43317:SF1">
    <property type="entry name" value="THERMOSPERMINE SYNTHASE ACAULIS5"/>
    <property type="match status" value="1"/>
</dbReference>
<keyword evidence="10" id="KW-1185">Reference proteome</keyword>
<dbReference type="GO" id="GO:0004766">
    <property type="term" value="F:spermidine synthase activity"/>
    <property type="evidence" value="ECO:0007669"/>
    <property type="project" value="UniProtKB-EC"/>
</dbReference>
<feature type="transmembrane region" description="Helical" evidence="5">
    <location>
        <begin position="59"/>
        <end position="79"/>
    </location>
</feature>
<feature type="transmembrane region" description="Helical" evidence="5">
    <location>
        <begin position="121"/>
        <end position="142"/>
    </location>
</feature>
<feature type="region of interest" description="Disordered" evidence="7">
    <location>
        <begin position="1"/>
        <end position="20"/>
    </location>
</feature>
<dbReference type="Gene3D" id="3.40.50.150">
    <property type="entry name" value="Vaccinia Virus protein VP39"/>
    <property type="match status" value="1"/>
</dbReference>
<keyword evidence="2 5" id="KW-0808">Transferase</keyword>
<comment type="similarity">
    <text evidence="1 5">Belongs to the spermidine/spermine synthase family.</text>
</comment>
<comment type="pathway">
    <text evidence="5">Amine and polyamine biosynthesis; spermidine biosynthesis; spermidine from putrescine: step 1/1.</text>
</comment>
<feature type="active site" description="Proton acceptor" evidence="5 6">
    <location>
        <position position="383"/>
    </location>
</feature>
<accession>A0ABZ2KMW6</accession>
<dbReference type="EMBL" id="CP089982">
    <property type="protein sequence ID" value="WXA98304.1"/>
    <property type="molecule type" value="Genomic_DNA"/>
</dbReference>
<comment type="caution">
    <text evidence="5">Lacks conserved residue(s) required for the propagation of feature annotation.</text>
</comment>
<evidence type="ECO:0000256" key="7">
    <source>
        <dbReference type="SAM" id="MobiDB-lite"/>
    </source>
</evidence>
<gene>
    <name evidence="5" type="primary">speE</name>
    <name evidence="9" type="ORF">LZC95_15870</name>
</gene>
<evidence type="ECO:0000313" key="9">
    <source>
        <dbReference type="EMBL" id="WXA98304.1"/>
    </source>
</evidence>
<evidence type="ECO:0000313" key="10">
    <source>
        <dbReference type="Proteomes" id="UP001379533"/>
    </source>
</evidence>
<dbReference type="InterPro" id="IPR001045">
    <property type="entry name" value="Spermi_synthase"/>
</dbReference>
<evidence type="ECO:0000256" key="4">
    <source>
        <dbReference type="ARBA" id="ARBA00023115"/>
    </source>
</evidence>
<keyword evidence="4 5" id="KW-0620">Polyamine biosynthesis</keyword>
<protein>
    <recommendedName>
        <fullName evidence="5">Polyamine aminopropyltransferase</fullName>
    </recommendedName>
    <alternativeName>
        <fullName evidence="5">Putrescine aminopropyltransferase</fullName>
        <shortName evidence="5">PAPT</shortName>
    </alternativeName>
    <alternativeName>
        <fullName evidence="5">Spermidine synthase</fullName>
        <shortName evidence="5">SPDS</shortName>
        <shortName evidence="5">SPDSY</shortName>
        <ecNumber evidence="5">2.5.1.16</ecNumber>
    </alternativeName>
</protein>
<feature type="transmembrane region" description="Helical" evidence="5">
    <location>
        <begin position="183"/>
        <end position="204"/>
    </location>
</feature>
<dbReference type="PANTHER" id="PTHR43317">
    <property type="entry name" value="THERMOSPERMINE SYNTHASE ACAULIS5"/>
    <property type="match status" value="1"/>
</dbReference>
<feature type="binding site" evidence="5">
    <location>
        <position position="331"/>
    </location>
    <ligand>
        <name>S-methyl-5'-thioadenosine</name>
        <dbReference type="ChEBI" id="CHEBI:17509"/>
    </ligand>
</feature>
<dbReference type="EC" id="2.5.1.16" evidence="5"/>
<dbReference type="Proteomes" id="UP001379533">
    <property type="component" value="Chromosome"/>
</dbReference>
<keyword evidence="5" id="KW-0472">Membrane</keyword>
<comment type="subunit">
    <text evidence="5">Homodimer or homotetramer.</text>
</comment>
<dbReference type="HAMAP" id="MF_00198">
    <property type="entry name" value="Spermidine_synth"/>
    <property type="match status" value="1"/>
</dbReference>
<organism evidence="9 10">
    <name type="scientific">Pendulispora brunnea</name>
    <dbReference type="NCBI Taxonomy" id="2905690"/>
    <lineage>
        <taxon>Bacteria</taxon>
        <taxon>Pseudomonadati</taxon>
        <taxon>Myxococcota</taxon>
        <taxon>Myxococcia</taxon>
        <taxon>Myxococcales</taxon>
        <taxon>Sorangiineae</taxon>
        <taxon>Pendulisporaceae</taxon>
        <taxon>Pendulispora</taxon>
    </lineage>
</organism>
<dbReference type="InterPro" id="IPR030374">
    <property type="entry name" value="PABS"/>
</dbReference>
<feature type="transmembrane region" description="Helical" evidence="5">
    <location>
        <begin position="216"/>
        <end position="232"/>
    </location>
</feature>
<dbReference type="CDD" id="cd02440">
    <property type="entry name" value="AdoMet_MTases"/>
    <property type="match status" value="1"/>
</dbReference>
<evidence type="ECO:0000256" key="6">
    <source>
        <dbReference type="PROSITE-ProRule" id="PRU00354"/>
    </source>
</evidence>
<dbReference type="Pfam" id="PF01564">
    <property type="entry name" value="Spermine_synth"/>
    <property type="match status" value="1"/>
</dbReference>
<keyword evidence="3 5" id="KW-0745">Spermidine biosynthesis</keyword>
<feature type="transmembrane region" description="Helical" evidence="5">
    <location>
        <begin position="27"/>
        <end position="53"/>
    </location>
</feature>
<evidence type="ECO:0000256" key="2">
    <source>
        <dbReference type="ARBA" id="ARBA00022679"/>
    </source>
</evidence>
<evidence type="ECO:0000256" key="1">
    <source>
        <dbReference type="ARBA" id="ARBA00007867"/>
    </source>
</evidence>
<keyword evidence="5" id="KW-0812">Transmembrane</keyword>
<dbReference type="NCBIfam" id="NF002956">
    <property type="entry name" value="PRK03612.1"/>
    <property type="match status" value="1"/>
</dbReference>
<sequence>MDLGEGFSAPSPEGGAVQGEDETPKPWLLFATVLVIATAGIVYELVAGAVASYVLGDSITQFSIVIGVYLSALGLGAYLSRFIDTRLARAFVEVEFSTALAGGASAPVLFLAYAHTKAFSVVLYSVVVVVGTLVGLELPLLIRILRQRVVIKELIARALAFDYLGALVGSLLFSLLLVPKLGLVRTSLAFGLLNAVVGIASTWFVGGGPEMRGARVRGFIIAAILLGAFTQAERITAAAEDQIYADEVIFARQTAYQRIVMTRSQHSFQLFLNGNLQFASADEYRYHEALVHPAFAVAERRAHVLVAGGGDGLAAREILRYPDVEDVTLVDIDPQMTQIASTLPLLRDLNARSFGDPKMHVVHDDAMVWLAKADKKYDIVVVDFPDPNNFALGKLYTTRFYNLVRQHLAPGGALVVQATSPLFARVSFWCIAKTIEAAGFVAKPYHAAVPSFGEWGFVLAKREPFEAPERPRLSGLRFLDKASMKALFVLSPDMAEEKGVEINKLNNQILVSYYEHEWRRWN</sequence>
<keyword evidence="5" id="KW-1003">Cell membrane</keyword>